<reference evidence="5 6" key="1">
    <citation type="submission" date="2018-08" db="EMBL/GenBank/DDBJ databases">
        <title>Genome and evolution of the arbuscular mycorrhizal fungus Diversispora epigaea (formerly Glomus versiforme) and its bacterial endosymbionts.</title>
        <authorList>
            <person name="Sun X."/>
            <person name="Fei Z."/>
            <person name="Harrison M."/>
        </authorList>
    </citation>
    <scope>NUCLEOTIDE SEQUENCE [LARGE SCALE GENOMIC DNA]</scope>
    <source>
        <strain evidence="5 6">IT104</strain>
    </source>
</reference>
<accession>A0A397JU28</accession>
<dbReference type="InterPro" id="IPR050477">
    <property type="entry name" value="GrpII_AminoAcid_Decarb"/>
</dbReference>
<evidence type="ECO:0008006" key="7">
    <source>
        <dbReference type="Google" id="ProtNLM"/>
    </source>
</evidence>
<dbReference type="GO" id="GO:0030170">
    <property type="term" value="F:pyridoxal phosphate binding"/>
    <property type="evidence" value="ECO:0007669"/>
    <property type="project" value="InterPro"/>
</dbReference>
<dbReference type="GO" id="GO:0016830">
    <property type="term" value="F:carbon-carbon lyase activity"/>
    <property type="evidence" value="ECO:0007669"/>
    <property type="project" value="InterPro"/>
</dbReference>
<evidence type="ECO:0000313" key="6">
    <source>
        <dbReference type="Proteomes" id="UP000266861"/>
    </source>
</evidence>
<gene>
    <name evidence="5" type="ORF">Glove_13g113</name>
</gene>
<dbReference type="Gene3D" id="3.40.640.10">
    <property type="entry name" value="Type I PLP-dependent aspartate aminotransferase-like (Major domain)"/>
    <property type="match status" value="1"/>
</dbReference>
<evidence type="ECO:0000256" key="4">
    <source>
        <dbReference type="PIRSR" id="PIRSR602129-50"/>
    </source>
</evidence>
<dbReference type="OrthoDB" id="2161780at2759"/>
<feature type="modified residue" description="N6-(pyridoxal phosphate)lysine" evidence="4">
    <location>
        <position position="454"/>
    </location>
</feature>
<evidence type="ECO:0000256" key="2">
    <source>
        <dbReference type="ARBA" id="ARBA00022898"/>
    </source>
</evidence>
<proteinExistence type="predicted"/>
<organism evidence="5 6">
    <name type="scientific">Diversispora epigaea</name>
    <dbReference type="NCBI Taxonomy" id="1348612"/>
    <lineage>
        <taxon>Eukaryota</taxon>
        <taxon>Fungi</taxon>
        <taxon>Fungi incertae sedis</taxon>
        <taxon>Mucoromycota</taxon>
        <taxon>Glomeromycotina</taxon>
        <taxon>Glomeromycetes</taxon>
        <taxon>Diversisporales</taxon>
        <taxon>Diversisporaceae</taxon>
        <taxon>Diversispora</taxon>
    </lineage>
</organism>
<dbReference type="InterPro" id="IPR002129">
    <property type="entry name" value="PyrdxlP-dep_de-COase"/>
</dbReference>
<evidence type="ECO:0000256" key="3">
    <source>
        <dbReference type="ARBA" id="ARBA00023239"/>
    </source>
</evidence>
<dbReference type="InterPro" id="IPR015424">
    <property type="entry name" value="PyrdxlP-dep_Trfase"/>
</dbReference>
<dbReference type="Pfam" id="PF00282">
    <property type="entry name" value="Pyridoxal_deC"/>
    <property type="match status" value="1"/>
</dbReference>
<dbReference type="PANTHER" id="PTHR42735:SF4">
    <property type="entry name" value="PYRIDOXAL PHOSPHATE-DEPENDENT DECARBOXYLASE FAMILY PROTEIN"/>
    <property type="match status" value="1"/>
</dbReference>
<sequence length="1050" mass="120232">MENFCEKENNAVASWFLGPRAENCYIFRKFYEEITNKLVDARRDKYYPNDPFFITEEMQCSAEYKSNMNSQQELFTELLNKLAEKSVPFWSPRYMGHMAMESTMPSQLGYVAALQYNQNNIGIEASPLTTLLEIFAGKQLCEMLGFNVHWSENENIYDMEELDYTYTSTELHEIRGWGHITCDGSVANLESIWAARNLKFYSLSLRLAINNNGPLSFIGSSFKIELANSKKKLLKECSTWELLNLKPTTVLNIPDQLYSDYGITPQFLQESLKEYTIQTVGKDYLERKFNITEPSVYFASATMHYSWPKGCAIVGIGSKNLKSVPVDNAARMDAKKLDELLLECVNKKQAVYAVVAIMGSTENGACDPLDDIVKLRKKYERDHGLSFVIHGDAAWGGYFRSMLIEPPPGTYHVCQKGFEQESDSFVPLLALKPYTQKHLDSLKHCDSITIDPHKSGYIPFPAGGLCYRDQRMRYLNTWTSPVVCRNNELKIGIYGVEGSKPGAAPVAAWFSHEIIGLHQKGYGLLLGQATYSCSKIYCHWATMSTEEDDFIVIPFNMLPAEKLSPPNSKEVEKQKRDIRELIVGKSNFEIINNKDATKLIKDLGSDLMINTFACNFKVNGKINEDIDEANYLNRRLFEKFSITSFKGTNEDVPLILTSSQLNQENYQGCLTNFKNRLGLKGDQDLYVLINVVMSPWVTEFDFLSELTKKFKETLQELVKVSVKRNKDEPRFHSFVMQGIDKLYLTYLPVFQMENHRQQVILTVDLPENIKLQYMEARKMNPSHVYFLRNQNKMKLDDIARNGSSFKGVIYRNIDPMTKKPIVWINDFQVTNVRVLKKRHLATRFQDANYPKDHMPFYIYGTEQEMHIDHMLLKSPSIQLSAERVKLDLTSGGLTSTQRENGVIVHITDFNEVAMQPFPEIKPFLTGLPEIPILFPPFSSKSPSEKCEKTFFFRRGSTFNVELYEDLIPNSDQNGPGLNNVKESFAKGTITLPSQDEGSLYIDSYLINEDPAADEEHDRDRNKFVKRPQTKPMLGIDRKSGSEWYGECIIT</sequence>
<protein>
    <recommendedName>
        <fullName evidence="7">PLP-dependent transferase</fullName>
    </recommendedName>
</protein>
<dbReference type="GO" id="GO:0019752">
    <property type="term" value="P:carboxylic acid metabolic process"/>
    <property type="evidence" value="ECO:0007669"/>
    <property type="project" value="InterPro"/>
</dbReference>
<keyword evidence="3" id="KW-0456">Lyase</keyword>
<comment type="caution">
    <text evidence="5">The sequence shown here is derived from an EMBL/GenBank/DDBJ whole genome shotgun (WGS) entry which is preliminary data.</text>
</comment>
<keyword evidence="6" id="KW-1185">Reference proteome</keyword>
<name>A0A397JU28_9GLOM</name>
<dbReference type="STRING" id="1348612.A0A397JU28"/>
<dbReference type="PANTHER" id="PTHR42735">
    <property type="match status" value="1"/>
</dbReference>
<comment type="cofactor">
    <cofactor evidence="1 4">
        <name>pyridoxal 5'-phosphate</name>
        <dbReference type="ChEBI" id="CHEBI:597326"/>
    </cofactor>
</comment>
<dbReference type="AlphaFoldDB" id="A0A397JU28"/>
<dbReference type="EMBL" id="PQFF01000011">
    <property type="protein sequence ID" value="RHZ89556.1"/>
    <property type="molecule type" value="Genomic_DNA"/>
</dbReference>
<keyword evidence="2 4" id="KW-0663">Pyridoxal phosphate</keyword>
<dbReference type="Proteomes" id="UP000266861">
    <property type="component" value="Unassembled WGS sequence"/>
</dbReference>
<dbReference type="SUPFAM" id="SSF53383">
    <property type="entry name" value="PLP-dependent transferases"/>
    <property type="match status" value="1"/>
</dbReference>
<dbReference type="InterPro" id="IPR015421">
    <property type="entry name" value="PyrdxlP-dep_Trfase_major"/>
</dbReference>
<evidence type="ECO:0000256" key="1">
    <source>
        <dbReference type="ARBA" id="ARBA00001933"/>
    </source>
</evidence>
<evidence type="ECO:0000313" key="5">
    <source>
        <dbReference type="EMBL" id="RHZ89556.1"/>
    </source>
</evidence>